<reference evidence="1 2" key="1">
    <citation type="submission" date="2017-04" db="EMBL/GenBank/DDBJ databases">
        <authorList>
            <person name="Afonso C.L."/>
            <person name="Miller P.J."/>
            <person name="Scott M.A."/>
            <person name="Spackman E."/>
            <person name="Goraichik I."/>
            <person name="Dimitrov K.M."/>
            <person name="Suarez D.L."/>
            <person name="Swayne D.E."/>
        </authorList>
    </citation>
    <scope>NUCLEOTIDE SEQUENCE [LARGE SCALE GENOMIC DNA]</scope>
    <source>
        <strain evidence="1 2">DSM 22418</strain>
    </source>
</reference>
<keyword evidence="2" id="KW-1185">Reference proteome</keyword>
<sequence>MVYWAIEVCISAEKVISLGMKNIGKTIGLLLALTLVVEAGAQEQLTKYAPFRYEGENGLMESSGRITRNPGQIGNYYVVGDFRSYIIKDDYQIKGDYVMDAIRGRVDQYGDFDAESGTLYLGKESFFHFRKDGHSYLYSASKGLTRLAHAYVAIEPNDQAWSNEVSGGKHFVWALKEDGTYDVLVAEEGFSVVGNLPAFTSYDLIFQVGNDTPMTLTGFALDTQSAIKRTFGQHYGIDESDDVVAVYDLDFKKVGMASYRTEQISNLLQREVVLRGSMLPPPQIRNRVIRPAAKSIQLNDTFSLIPKEGRMVLVNTKEKNKLVLGPAHYDFRYISTTDNVEALLQVRHSESGTLFYFDFNGLFFPKGIPMIPLEYLPTQ</sequence>
<gene>
    <name evidence="1" type="ORF">SAMN05660862_1147</name>
</gene>
<proteinExistence type="predicted"/>
<name>A0A1X7IXG4_9SPHI</name>
<dbReference type="STRING" id="561061.SAMN05660862_1147"/>
<dbReference type="Proteomes" id="UP000192980">
    <property type="component" value="Unassembled WGS sequence"/>
</dbReference>
<dbReference type="AlphaFoldDB" id="A0A1X7IXG4"/>
<protein>
    <submittedName>
        <fullName evidence="1">Uncharacterized protein</fullName>
    </submittedName>
</protein>
<accession>A0A1X7IXG4</accession>
<dbReference type="EMBL" id="FXAU01000002">
    <property type="protein sequence ID" value="SMG19606.1"/>
    <property type="molecule type" value="Genomic_DNA"/>
</dbReference>
<evidence type="ECO:0000313" key="2">
    <source>
        <dbReference type="Proteomes" id="UP000192980"/>
    </source>
</evidence>
<evidence type="ECO:0000313" key="1">
    <source>
        <dbReference type="EMBL" id="SMG19606.1"/>
    </source>
</evidence>
<organism evidence="1 2">
    <name type="scientific">Sphingobacterium psychroaquaticum</name>
    <dbReference type="NCBI Taxonomy" id="561061"/>
    <lineage>
        <taxon>Bacteria</taxon>
        <taxon>Pseudomonadati</taxon>
        <taxon>Bacteroidota</taxon>
        <taxon>Sphingobacteriia</taxon>
        <taxon>Sphingobacteriales</taxon>
        <taxon>Sphingobacteriaceae</taxon>
        <taxon>Sphingobacterium</taxon>
    </lineage>
</organism>